<evidence type="ECO:0000256" key="2">
    <source>
        <dbReference type="ARBA" id="ARBA00001947"/>
    </source>
</evidence>
<dbReference type="SMART" id="SM00898">
    <property type="entry name" value="Fapy_DNA_glyco"/>
    <property type="match status" value="1"/>
</dbReference>
<dbReference type="InterPro" id="IPR035937">
    <property type="entry name" value="FPG_N"/>
</dbReference>
<evidence type="ECO:0000259" key="15">
    <source>
        <dbReference type="PROSITE" id="PS51066"/>
    </source>
</evidence>
<dbReference type="GO" id="GO:0034039">
    <property type="term" value="F:8-oxo-7,8-dihydroguanine DNA N-glycosylase activity"/>
    <property type="evidence" value="ECO:0007669"/>
    <property type="project" value="TreeGrafter"/>
</dbReference>
<keyword evidence="6 14" id="KW-0863">Zinc-finger</keyword>
<dbReference type="InterPro" id="IPR010663">
    <property type="entry name" value="Znf_FPG/IleRS"/>
</dbReference>
<dbReference type="Proteomes" id="UP000295511">
    <property type="component" value="Unassembled WGS sequence"/>
</dbReference>
<evidence type="ECO:0000256" key="7">
    <source>
        <dbReference type="ARBA" id="ARBA00022801"/>
    </source>
</evidence>
<keyword evidence="18" id="KW-1185">Reference proteome</keyword>
<dbReference type="GO" id="GO:0003684">
    <property type="term" value="F:damaged DNA binding"/>
    <property type="evidence" value="ECO:0007669"/>
    <property type="project" value="InterPro"/>
</dbReference>
<comment type="cofactor">
    <cofactor evidence="2">
        <name>Zn(2+)</name>
        <dbReference type="ChEBI" id="CHEBI:29105"/>
    </cofactor>
</comment>
<evidence type="ECO:0000256" key="5">
    <source>
        <dbReference type="ARBA" id="ARBA00022763"/>
    </source>
</evidence>
<dbReference type="RefSeq" id="WP_133206153.1">
    <property type="nucleotide sequence ID" value="NZ_SMRU01000030.1"/>
</dbReference>
<dbReference type="GO" id="GO:0008270">
    <property type="term" value="F:zinc ion binding"/>
    <property type="evidence" value="ECO:0007669"/>
    <property type="project" value="UniProtKB-KW"/>
</dbReference>
<dbReference type="InterPro" id="IPR015886">
    <property type="entry name" value="H2TH_FPG"/>
</dbReference>
<dbReference type="InterPro" id="IPR010979">
    <property type="entry name" value="Ribosomal_uS13-like_H2TH"/>
</dbReference>
<dbReference type="OrthoDB" id="4919294at2"/>
<keyword evidence="11" id="KW-0456">Lyase</keyword>
<dbReference type="InterPro" id="IPR000214">
    <property type="entry name" value="Znf_DNA_glyclase/AP_lyase"/>
</dbReference>
<evidence type="ECO:0000313" key="17">
    <source>
        <dbReference type="EMBL" id="TDF91363.1"/>
    </source>
</evidence>
<comment type="catalytic activity">
    <reaction evidence="1">
        <text>Hydrolysis of DNA containing ring-opened 7-methylguanine residues, releasing 2,6-diamino-4-hydroxy-5-(N-methyl)formamidopyrimidine.</text>
        <dbReference type="EC" id="3.2.2.23"/>
    </reaction>
</comment>
<protein>
    <submittedName>
        <fullName evidence="17">Fpg/Nei family DNA glycosylase</fullName>
    </submittedName>
</protein>
<evidence type="ECO:0000256" key="4">
    <source>
        <dbReference type="ARBA" id="ARBA00022723"/>
    </source>
</evidence>
<keyword evidence="12" id="KW-0511">Multifunctional enzyme</keyword>
<keyword evidence="9" id="KW-0238">DNA-binding</keyword>
<keyword evidence="10" id="KW-0234">DNA repair</keyword>
<dbReference type="GO" id="GO:0003906">
    <property type="term" value="F:DNA-(apurinic or apyrimidinic site) endonuclease activity"/>
    <property type="evidence" value="ECO:0007669"/>
    <property type="project" value="InterPro"/>
</dbReference>
<keyword evidence="13" id="KW-0326">Glycosidase</keyword>
<comment type="similarity">
    <text evidence="3">Belongs to the FPG family.</text>
</comment>
<evidence type="ECO:0000256" key="8">
    <source>
        <dbReference type="ARBA" id="ARBA00022833"/>
    </source>
</evidence>
<comment type="caution">
    <text evidence="17">The sequence shown here is derived from an EMBL/GenBank/DDBJ whole genome shotgun (WGS) entry which is preliminary data.</text>
</comment>
<dbReference type="PANTHER" id="PTHR22993:SF9">
    <property type="entry name" value="FORMAMIDOPYRIMIDINE-DNA GLYCOSYLASE"/>
    <property type="match status" value="1"/>
</dbReference>
<evidence type="ECO:0000256" key="3">
    <source>
        <dbReference type="ARBA" id="ARBA00009409"/>
    </source>
</evidence>
<evidence type="ECO:0000256" key="6">
    <source>
        <dbReference type="ARBA" id="ARBA00022771"/>
    </source>
</evidence>
<keyword evidence="7" id="KW-0378">Hydrolase</keyword>
<dbReference type="EMBL" id="SMRU01000030">
    <property type="protein sequence ID" value="TDF91363.1"/>
    <property type="molecule type" value="Genomic_DNA"/>
</dbReference>
<reference evidence="17 18" key="1">
    <citation type="submission" date="2019-03" db="EMBL/GenBank/DDBJ databases">
        <title>Whole genome sequence of Arthrobacter sp JH1-1.</title>
        <authorList>
            <person name="Trinh H.N."/>
        </authorList>
    </citation>
    <scope>NUCLEOTIDE SEQUENCE [LARGE SCALE GENOMIC DNA]</scope>
    <source>
        <strain evidence="17 18">JH1-1</strain>
    </source>
</reference>
<accession>A0A4R5K898</accession>
<dbReference type="SUPFAM" id="SSF81624">
    <property type="entry name" value="N-terminal domain of MutM-like DNA repair proteins"/>
    <property type="match status" value="1"/>
</dbReference>
<dbReference type="Gene3D" id="1.10.8.50">
    <property type="match status" value="1"/>
</dbReference>
<dbReference type="AlphaFoldDB" id="A0A4R5K898"/>
<dbReference type="InterPro" id="IPR012319">
    <property type="entry name" value="FPG_cat"/>
</dbReference>
<dbReference type="Pfam" id="PF01149">
    <property type="entry name" value="Fapy_DNA_glyco"/>
    <property type="match status" value="1"/>
</dbReference>
<evidence type="ECO:0000313" key="18">
    <source>
        <dbReference type="Proteomes" id="UP000295511"/>
    </source>
</evidence>
<proteinExistence type="inferred from homology"/>
<evidence type="ECO:0000256" key="11">
    <source>
        <dbReference type="ARBA" id="ARBA00023239"/>
    </source>
</evidence>
<dbReference type="PROSITE" id="PS51066">
    <property type="entry name" value="ZF_FPG_2"/>
    <property type="match status" value="1"/>
</dbReference>
<dbReference type="Pfam" id="PF06831">
    <property type="entry name" value="H2TH"/>
    <property type="match status" value="1"/>
</dbReference>
<keyword evidence="5" id="KW-0227">DNA damage</keyword>
<gene>
    <name evidence="17" type="ORF">E1809_20755</name>
</gene>
<name>A0A4R5K898_9MICC</name>
<dbReference type="PANTHER" id="PTHR22993">
    <property type="entry name" value="FORMAMIDOPYRIMIDINE-DNA GLYCOSYLASE"/>
    <property type="match status" value="1"/>
</dbReference>
<evidence type="ECO:0000256" key="14">
    <source>
        <dbReference type="PROSITE-ProRule" id="PRU00391"/>
    </source>
</evidence>
<dbReference type="Pfam" id="PF06827">
    <property type="entry name" value="zf-FPG_IleRS"/>
    <property type="match status" value="1"/>
</dbReference>
<evidence type="ECO:0000256" key="13">
    <source>
        <dbReference type="ARBA" id="ARBA00023295"/>
    </source>
</evidence>
<dbReference type="GO" id="GO:0006284">
    <property type="term" value="P:base-excision repair"/>
    <property type="evidence" value="ECO:0007669"/>
    <property type="project" value="InterPro"/>
</dbReference>
<organism evidence="17 18">
    <name type="scientific">Arthrobacter terricola</name>
    <dbReference type="NCBI Taxonomy" id="2547396"/>
    <lineage>
        <taxon>Bacteria</taxon>
        <taxon>Bacillati</taxon>
        <taxon>Actinomycetota</taxon>
        <taxon>Actinomycetes</taxon>
        <taxon>Micrococcales</taxon>
        <taxon>Micrococcaceae</taxon>
        <taxon>Arthrobacter</taxon>
    </lineage>
</organism>
<keyword evidence="4" id="KW-0479">Metal-binding</keyword>
<sequence length="298" mass="32127">MPELPEITALATFLDQRLSGSRITDALLPSKFALKISDVPFETLIGRTVESVGRQGKFIIVKIAPDGLPETGDSGLLFLVVNFAKTGWLTFSETQPGEDAPSPDGYFAARFDFENDDRGYQVILADTGTWKGLTIFVVKDPIEVKGIAELGPEPLDPAFGINEFSKLFTHRQQVKGLLKDQKLIAGIGNAYSDEILHAAKLSPVVAASSLDPEALQLLYTTMNDILSGAVQEFTGLHPGELKAAKKSSMRVHGRTGEPCPVCSDSIREVAFVGTSLQYCPTCQTDGEVLVKRGSPDVA</sequence>
<dbReference type="SMART" id="SM01232">
    <property type="entry name" value="H2TH"/>
    <property type="match status" value="1"/>
</dbReference>
<evidence type="ECO:0000256" key="12">
    <source>
        <dbReference type="ARBA" id="ARBA00023268"/>
    </source>
</evidence>
<feature type="domain" description="Formamidopyrimidine-DNA glycosylase catalytic" evidence="16">
    <location>
        <begin position="2"/>
        <end position="114"/>
    </location>
</feature>
<keyword evidence="8" id="KW-0862">Zinc</keyword>
<dbReference type="GO" id="GO:0016829">
    <property type="term" value="F:lyase activity"/>
    <property type="evidence" value="ECO:0007669"/>
    <property type="project" value="UniProtKB-KW"/>
</dbReference>
<evidence type="ECO:0000259" key="16">
    <source>
        <dbReference type="PROSITE" id="PS51068"/>
    </source>
</evidence>
<dbReference type="SUPFAM" id="SSF57716">
    <property type="entry name" value="Glucocorticoid receptor-like (DNA-binding domain)"/>
    <property type="match status" value="1"/>
</dbReference>
<dbReference type="PROSITE" id="PS51068">
    <property type="entry name" value="FPG_CAT"/>
    <property type="match status" value="1"/>
</dbReference>
<dbReference type="SUPFAM" id="SSF46946">
    <property type="entry name" value="S13-like H2TH domain"/>
    <property type="match status" value="1"/>
</dbReference>
<evidence type="ECO:0000256" key="10">
    <source>
        <dbReference type="ARBA" id="ARBA00023204"/>
    </source>
</evidence>
<evidence type="ECO:0000256" key="1">
    <source>
        <dbReference type="ARBA" id="ARBA00001668"/>
    </source>
</evidence>
<feature type="domain" description="FPG-type" evidence="15">
    <location>
        <begin position="250"/>
        <end position="284"/>
    </location>
</feature>
<evidence type="ECO:0000256" key="9">
    <source>
        <dbReference type="ARBA" id="ARBA00023125"/>
    </source>
</evidence>
<dbReference type="Gene3D" id="3.20.190.10">
    <property type="entry name" value="MutM-like, N-terminal"/>
    <property type="match status" value="1"/>
</dbReference>